<gene>
    <name evidence="1" type="ORF">BN946_scf184844.g128</name>
</gene>
<organism evidence="1 2">
    <name type="scientific">Pycnoporus cinnabarinus</name>
    <name type="common">Cinnabar-red polypore</name>
    <name type="synonym">Trametes cinnabarina</name>
    <dbReference type="NCBI Taxonomy" id="5643"/>
    <lineage>
        <taxon>Eukaryota</taxon>
        <taxon>Fungi</taxon>
        <taxon>Dikarya</taxon>
        <taxon>Basidiomycota</taxon>
        <taxon>Agaricomycotina</taxon>
        <taxon>Agaricomycetes</taxon>
        <taxon>Polyporales</taxon>
        <taxon>Polyporaceae</taxon>
        <taxon>Trametes</taxon>
    </lineage>
</organism>
<dbReference type="AlphaFoldDB" id="A0A060SFT8"/>
<evidence type="ECO:0000313" key="1">
    <source>
        <dbReference type="EMBL" id="CDO71124.1"/>
    </source>
</evidence>
<dbReference type="EMBL" id="CCBP010000097">
    <property type="protein sequence ID" value="CDO71124.1"/>
    <property type="molecule type" value="Genomic_DNA"/>
</dbReference>
<name>A0A060SFT8_PYCCI</name>
<dbReference type="Proteomes" id="UP000029665">
    <property type="component" value="Unassembled WGS sequence"/>
</dbReference>
<dbReference type="STRING" id="5643.A0A060SFT8"/>
<comment type="caution">
    <text evidence="1">The sequence shown here is derived from an EMBL/GenBank/DDBJ whole genome shotgun (WGS) entry which is preliminary data.</text>
</comment>
<reference evidence="1" key="1">
    <citation type="submission" date="2014-01" db="EMBL/GenBank/DDBJ databases">
        <title>The genome of the white-rot fungus Pycnoporus cinnabarinus: a basidiomycete model with a versatile arsenal for lignocellulosic biomass breakdown.</title>
        <authorList>
            <person name="Levasseur A."/>
            <person name="Lomascolo A."/>
            <person name="Ruiz-Duenas F.J."/>
            <person name="Uzan E."/>
            <person name="Piumi F."/>
            <person name="Kues U."/>
            <person name="Ram A.F.J."/>
            <person name="Murat C."/>
            <person name="Haon M."/>
            <person name="Benoit I."/>
            <person name="Arfi Y."/>
            <person name="Chevret D."/>
            <person name="Drula E."/>
            <person name="Kwon M.J."/>
            <person name="Gouret P."/>
            <person name="Lesage-Meessen L."/>
            <person name="Lombard V."/>
            <person name="Mariette J."/>
            <person name="Noirot C."/>
            <person name="Park J."/>
            <person name="Patyshakuliyeva A."/>
            <person name="Wieneger R.A.B."/>
            <person name="Wosten H.A.B."/>
            <person name="Martin F."/>
            <person name="Coutinho P.M."/>
            <person name="de Vries R."/>
            <person name="Martinez A.T."/>
            <person name="Klopp C."/>
            <person name="Pontarotti P."/>
            <person name="Henrissat B."/>
            <person name="Record E."/>
        </authorList>
    </citation>
    <scope>NUCLEOTIDE SEQUENCE [LARGE SCALE GENOMIC DNA]</scope>
    <source>
        <strain evidence="1">BRFM137</strain>
    </source>
</reference>
<dbReference type="OrthoDB" id="2754214at2759"/>
<dbReference type="HOGENOM" id="CLU_021164_0_2_1"/>
<accession>A0A060SFT8</accession>
<sequence length="589" mass="66557">MAPASICSLSPELIKRIATDLGERECQWGVDKYRASFAFTCRYISTPVLDVLWSQLNGLLPLLHTLPPDLVAAMPAGKCGCDRRFVMLRAPNAEDFRRFSIYACRVRKIALKSFGSAGYKHTDVITQEFWDCLVINAPKPFLPNLREFTRRDLFSFYYYRRYRECKMNDEHPSPCQIALQPFLGANLKRASFTLHSPPSGQPSTSGDTLRSMARVSPGLESLSLAYCDWHNPVHPSDLHGFTNLVKFSSSTGLPAGLLWGLGTLPRLREMEMSVPLQGTTVWDWVDFPHGREAGLFPSLVRLEASVKDILWTVSFIGTITSRSLSHIAVQHQPHIDSIPDELYESLCVAIADLPSHEYITFLAITTPVCQRFDTSFRGLPSRTVAPLLRLNRLQHLRTDGERFAVLVDDDMLDAMSRAWPDIRTLLLRSSDVWSGADPYDTSVPYYPPEEPIVDPDFPKASLSGLVPLVLRCPHLEEFTVPIDTRRRHDRTLRLIQSPPAALRARPSRVRVFHAPGSILEPNRSSRLTLATFLSLLFPNLAGIGPGRPRYSWHAVRELCEMLGEVRQQELRWWEARARTQATAKSEGLR</sequence>
<evidence type="ECO:0000313" key="2">
    <source>
        <dbReference type="Proteomes" id="UP000029665"/>
    </source>
</evidence>
<proteinExistence type="predicted"/>
<dbReference type="OMA" id="VIWHTLP"/>
<evidence type="ECO:0008006" key="3">
    <source>
        <dbReference type="Google" id="ProtNLM"/>
    </source>
</evidence>
<dbReference type="Gene3D" id="3.80.10.10">
    <property type="entry name" value="Ribonuclease Inhibitor"/>
    <property type="match status" value="1"/>
</dbReference>
<protein>
    <recommendedName>
        <fullName evidence="3">F-box domain-containing protein</fullName>
    </recommendedName>
</protein>
<dbReference type="InterPro" id="IPR032675">
    <property type="entry name" value="LRR_dom_sf"/>
</dbReference>
<keyword evidence="2" id="KW-1185">Reference proteome</keyword>